<comment type="subcellular location">
    <subcellularLocation>
        <location evidence="2">Cell membrane</location>
        <topology evidence="2">Multi-pass membrane protein</topology>
    </subcellularLocation>
</comment>
<comment type="cofactor">
    <cofactor evidence="1">
        <name>Zn(2+)</name>
        <dbReference type="ChEBI" id="CHEBI:29105"/>
    </cofactor>
</comment>
<reference evidence="15" key="1">
    <citation type="submission" date="2022-01" db="EMBL/GenBank/DDBJ databases">
        <title>Genome-Based Taxonomic Classification of the Phylum Actinobacteria.</title>
        <authorList>
            <person name="Gao Y."/>
        </authorList>
    </citation>
    <scope>NUCLEOTIDE SEQUENCE</scope>
    <source>
        <strain evidence="15">KLBMP 8922</strain>
    </source>
</reference>
<feature type="domain" description="Peptidase M48" evidence="14">
    <location>
        <begin position="201"/>
        <end position="437"/>
    </location>
</feature>
<keyword evidence="16" id="KW-1185">Reference proteome</keyword>
<evidence type="ECO:0000256" key="4">
    <source>
        <dbReference type="ARBA" id="ARBA00022670"/>
    </source>
</evidence>
<keyword evidence="4" id="KW-0645">Protease</keyword>
<keyword evidence="3" id="KW-1003">Cell membrane</keyword>
<evidence type="ECO:0000256" key="11">
    <source>
        <dbReference type="ARBA" id="ARBA00023136"/>
    </source>
</evidence>
<keyword evidence="7" id="KW-0378">Hydrolase</keyword>
<dbReference type="Gene3D" id="3.30.2010.10">
    <property type="entry name" value="Metalloproteases ('zincins'), catalytic domain"/>
    <property type="match status" value="1"/>
</dbReference>
<keyword evidence="11 13" id="KW-0472">Membrane</keyword>
<accession>A0AA41U2J2</accession>
<organism evidence="15 16">
    <name type="scientific">Yinghuangia soli</name>
    <dbReference type="NCBI Taxonomy" id="2908204"/>
    <lineage>
        <taxon>Bacteria</taxon>
        <taxon>Bacillati</taxon>
        <taxon>Actinomycetota</taxon>
        <taxon>Actinomycetes</taxon>
        <taxon>Kitasatosporales</taxon>
        <taxon>Streptomycetaceae</taxon>
        <taxon>Yinghuangia</taxon>
    </lineage>
</organism>
<dbReference type="GO" id="GO:0005886">
    <property type="term" value="C:plasma membrane"/>
    <property type="evidence" value="ECO:0007669"/>
    <property type="project" value="UniProtKB-SubCell"/>
</dbReference>
<sequence length="477" mass="50958">MIRPDETADPSAAAPAAAPDGTAIPQQGARPAAGAASAATRTYTCPRPGCGWSGSFDPAFVAWCRQCNHGAVPSADAVTQAEAAAMLGRRGAARALRAAEASRARAEALYTELSSGADPRPAAGTRWAVAAFGLAVHLPFVLIVAGAAAWFAADPGNWVAWLGCVMAVGLAGAVRPRVGRGPRGRDWHRREQMPALFGILDTVAASVGAAPPDAVAFDTRVNAATGRAGLRQERFLVLGLPLWTVLREDERVALLAHEFAHQVNGDATHGVIGGSAQASLAEWEALLDPRAARAAGHHRSGDEIGFLMSFVQTYLLPVLLFPFYLFAKGMRRLHGRIWTATKPRAEYLADRLAARAASTDAAMRLLDVVVLAPRIDGFIDRQRARTTSRQGSASLWDDLQAYLAVLPEHERERLSLVDEQTGASVDATHPPTYLRRRLLAELPAQPGDVRVAPEQWTRAEAELDAVKREKARDLTVG</sequence>
<proteinExistence type="predicted"/>
<dbReference type="GO" id="GO:0006508">
    <property type="term" value="P:proteolysis"/>
    <property type="evidence" value="ECO:0007669"/>
    <property type="project" value="UniProtKB-KW"/>
</dbReference>
<keyword evidence="6" id="KW-0479">Metal-binding</keyword>
<evidence type="ECO:0000259" key="14">
    <source>
        <dbReference type="Pfam" id="PF01435"/>
    </source>
</evidence>
<feature type="transmembrane region" description="Helical" evidence="13">
    <location>
        <begin position="158"/>
        <end position="174"/>
    </location>
</feature>
<evidence type="ECO:0000256" key="1">
    <source>
        <dbReference type="ARBA" id="ARBA00001947"/>
    </source>
</evidence>
<feature type="region of interest" description="Disordered" evidence="12">
    <location>
        <begin position="1"/>
        <end position="35"/>
    </location>
</feature>
<evidence type="ECO:0000256" key="3">
    <source>
        <dbReference type="ARBA" id="ARBA00022475"/>
    </source>
</evidence>
<evidence type="ECO:0000256" key="9">
    <source>
        <dbReference type="ARBA" id="ARBA00022989"/>
    </source>
</evidence>
<dbReference type="GO" id="GO:0046872">
    <property type="term" value="F:metal ion binding"/>
    <property type="evidence" value="ECO:0007669"/>
    <property type="project" value="UniProtKB-KW"/>
</dbReference>
<dbReference type="AlphaFoldDB" id="A0AA41U2J2"/>
<dbReference type="GO" id="GO:0004222">
    <property type="term" value="F:metalloendopeptidase activity"/>
    <property type="evidence" value="ECO:0007669"/>
    <property type="project" value="InterPro"/>
</dbReference>
<evidence type="ECO:0000256" key="12">
    <source>
        <dbReference type="SAM" id="MobiDB-lite"/>
    </source>
</evidence>
<evidence type="ECO:0000256" key="7">
    <source>
        <dbReference type="ARBA" id="ARBA00022801"/>
    </source>
</evidence>
<dbReference type="PANTHER" id="PTHR43221:SF1">
    <property type="entry name" value="PROTEASE HTPX"/>
    <property type="match status" value="1"/>
</dbReference>
<dbReference type="InterPro" id="IPR050083">
    <property type="entry name" value="HtpX_protease"/>
</dbReference>
<feature type="transmembrane region" description="Helical" evidence="13">
    <location>
        <begin position="195"/>
        <end position="212"/>
    </location>
</feature>
<dbReference type="EMBL" id="JAKFHA010000027">
    <property type="protein sequence ID" value="MCF2531838.1"/>
    <property type="molecule type" value="Genomic_DNA"/>
</dbReference>
<evidence type="ECO:0000256" key="13">
    <source>
        <dbReference type="SAM" id="Phobius"/>
    </source>
</evidence>
<gene>
    <name evidence="15" type="ORF">LZ495_32120</name>
</gene>
<keyword evidence="8" id="KW-0862">Zinc</keyword>
<comment type="caution">
    <text evidence="15">The sequence shown here is derived from an EMBL/GenBank/DDBJ whole genome shotgun (WGS) entry which is preliminary data.</text>
</comment>
<dbReference type="InterPro" id="IPR001915">
    <property type="entry name" value="Peptidase_M48"/>
</dbReference>
<feature type="transmembrane region" description="Helical" evidence="13">
    <location>
        <begin position="304"/>
        <end position="327"/>
    </location>
</feature>
<evidence type="ECO:0000256" key="6">
    <source>
        <dbReference type="ARBA" id="ARBA00022723"/>
    </source>
</evidence>
<evidence type="ECO:0000256" key="8">
    <source>
        <dbReference type="ARBA" id="ARBA00022833"/>
    </source>
</evidence>
<evidence type="ECO:0000313" key="15">
    <source>
        <dbReference type="EMBL" id="MCF2531838.1"/>
    </source>
</evidence>
<dbReference type="RefSeq" id="WP_235056489.1">
    <property type="nucleotide sequence ID" value="NZ_JAKFHA010000027.1"/>
</dbReference>
<dbReference type="PANTHER" id="PTHR43221">
    <property type="entry name" value="PROTEASE HTPX"/>
    <property type="match status" value="1"/>
</dbReference>
<dbReference type="CDD" id="cd07328">
    <property type="entry name" value="M48_Ste24p_like"/>
    <property type="match status" value="1"/>
</dbReference>
<evidence type="ECO:0000313" key="16">
    <source>
        <dbReference type="Proteomes" id="UP001165378"/>
    </source>
</evidence>
<feature type="transmembrane region" description="Helical" evidence="13">
    <location>
        <begin position="127"/>
        <end position="152"/>
    </location>
</feature>
<evidence type="ECO:0000256" key="5">
    <source>
        <dbReference type="ARBA" id="ARBA00022692"/>
    </source>
</evidence>
<evidence type="ECO:0000256" key="2">
    <source>
        <dbReference type="ARBA" id="ARBA00004651"/>
    </source>
</evidence>
<feature type="compositionally biased region" description="Low complexity" evidence="12">
    <location>
        <begin position="9"/>
        <end position="35"/>
    </location>
</feature>
<keyword evidence="9 13" id="KW-1133">Transmembrane helix</keyword>
<dbReference type="Pfam" id="PF01435">
    <property type="entry name" value="Peptidase_M48"/>
    <property type="match status" value="1"/>
</dbReference>
<keyword evidence="5 13" id="KW-0812">Transmembrane</keyword>
<keyword evidence="10" id="KW-0482">Metalloprotease</keyword>
<protein>
    <submittedName>
        <fullName evidence="15">M48 family metallopeptidase</fullName>
    </submittedName>
</protein>
<evidence type="ECO:0000256" key="10">
    <source>
        <dbReference type="ARBA" id="ARBA00023049"/>
    </source>
</evidence>
<dbReference type="Proteomes" id="UP001165378">
    <property type="component" value="Unassembled WGS sequence"/>
</dbReference>
<name>A0AA41U2J2_9ACTN</name>